<evidence type="ECO:0000313" key="2">
    <source>
        <dbReference type="Proteomes" id="UP001057402"/>
    </source>
</evidence>
<accession>A0ACB9L3Z3</accession>
<protein>
    <submittedName>
        <fullName evidence="1">Uncharacterized protein</fullName>
    </submittedName>
</protein>
<comment type="caution">
    <text evidence="1">The sequence shown here is derived from an EMBL/GenBank/DDBJ whole genome shotgun (WGS) entry which is preliminary data.</text>
</comment>
<sequence>MTALTCRLARAVRSWRARAMLSRSYQTLPPPPPYDRLLAQRELERIVLRDASNQGGSTYCLLPAALAGIFGAGSLQMVYADYVEGVEGPVPSPSGGRDLEQRAKDERARVTNMLRSKGQPHGSIPRFSVSMIGHQMCLKFQVPPACEVSQLIAVLVSKLGVNREEPSGDSYMLVRGSGSTFGWQLTLYPLERSKNAKEGDSNPSISKADGDLCISMFRSLISKDEAEIWFLKSGSLSEEELEAFVSVLQTRRVGNAETWIRFGLMENLLCDVSFKVNISSGERAPSEIALHSEERVGHPSENKDDETRRLRQAPHHPVLRRR</sequence>
<gene>
    <name evidence="1" type="ORF">MLD38_039288</name>
</gene>
<dbReference type="Proteomes" id="UP001057402">
    <property type="component" value="Chromosome 12"/>
</dbReference>
<organism evidence="1 2">
    <name type="scientific">Melastoma candidum</name>
    <dbReference type="NCBI Taxonomy" id="119954"/>
    <lineage>
        <taxon>Eukaryota</taxon>
        <taxon>Viridiplantae</taxon>
        <taxon>Streptophyta</taxon>
        <taxon>Embryophyta</taxon>
        <taxon>Tracheophyta</taxon>
        <taxon>Spermatophyta</taxon>
        <taxon>Magnoliopsida</taxon>
        <taxon>eudicotyledons</taxon>
        <taxon>Gunneridae</taxon>
        <taxon>Pentapetalae</taxon>
        <taxon>rosids</taxon>
        <taxon>malvids</taxon>
        <taxon>Myrtales</taxon>
        <taxon>Melastomataceae</taxon>
        <taxon>Melastomatoideae</taxon>
        <taxon>Melastomateae</taxon>
        <taxon>Melastoma</taxon>
    </lineage>
</organism>
<name>A0ACB9L3Z3_9MYRT</name>
<reference evidence="2" key="1">
    <citation type="journal article" date="2023" name="Front. Plant Sci.">
        <title>Chromosomal-level genome assembly of Melastoma candidum provides insights into trichome evolution.</title>
        <authorList>
            <person name="Zhong Y."/>
            <person name="Wu W."/>
            <person name="Sun C."/>
            <person name="Zou P."/>
            <person name="Liu Y."/>
            <person name="Dai S."/>
            <person name="Zhou R."/>
        </authorList>
    </citation>
    <scope>NUCLEOTIDE SEQUENCE [LARGE SCALE GENOMIC DNA]</scope>
</reference>
<dbReference type="EMBL" id="CM042891">
    <property type="protein sequence ID" value="KAI4303688.1"/>
    <property type="molecule type" value="Genomic_DNA"/>
</dbReference>
<evidence type="ECO:0000313" key="1">
    <source>
        <dbReference type="EMBL" id="KAI4303688.1"/>
    </source>
</evidence>
<proteinExistence type="predicted"/>
<keyword evidence="2" id="KW-1185">Reference proteome</keyword>